<dbReference type="EMBL" id="JASTZU010000062">
    <property type="protein sequence ID" value="MDL4842694.1"/>
    <property type="molecule type" value="Genomic_DNA"/>
</dbReference>
<protein>
    <submittedName>
        <fullName evidence="1">Uncharacterized protein</fullName>
    </submittedName>
</protein>
<organism evidence="1 2">
    <name type="scientific">Aquibacillus rhizosphaerae</name>
    <dbReference type="NCBI Taxonomy" id="3051431"/>
    <lineage>
        <taxon>Bacteria</taxon>
        <taxon>Bacillati</taxon>
        <taxon>Bacillota</taxon>
        <taxon>Bacilli</taxon>
        <taxon>Bacillales</taxon>
        <taxon>Bacillaceae</taxon>
        <taxon>Aquibacillus</taxon>
    </lineage>
</organism>
<proteinExistence type="predicted"/>
<comment type="caution">
    <text evidence="1">The sequence shown here is derived from an EMBL/GenBank/DDBJ whole genome shotgun (WGS) entry which is preliminary data.</text>
</comment>
<dbReference type="Proteomes" id="UP001235343">
    <property type="component" value="Unassembled WGS sequence"/>
</dbReference>
<evidence type="ECO:0000313" key="2">
    <source>
        <dbReference type="Proteomes" id="UP001235343"/>
    </source>
</evidence>
<accession>A0ABT7LA03</accession>
<sequence length="55" mass="5933">MSSTPNLIIHTDLIGIGVKVIIDGLHLSTLKADFGHEFGLEKIGCNLNAELEKTD</sequence>
<evidence type="ECO:0000313" key="1">
    <source>
        <dbReference type="EMBL" id="MDL4842694.1"/>
    </source>
</evidence>
<keyword evidence="2" id="KW-1185">Reference proteome</keyword>
<reference evidence="1 2" key="1">
    <citation type="submission" date="2023-06" db="EMBL/GenBank/DDBJ databases">
        <title>Aquibacillus rhizosphaerae LR5S19.</title>
        <authorList>
            <person name="Sun J.-Q."/>
        </authorList>
    </citation>
    <scope>NUCLEOTIDE SEQUENCE [LARGE SCALE GENOMIC DNA]</scope>
    <source>
        <strain evidence="1 2">LR5S19</strain>
    </source>
</reference>
<dbReference type="RefSeq" id="WP_285933984.1">
    <property type="nucleotide sequence ID" value="NZ_JASTZU010000062.1"/>
</dbReference>
<gene>
    <name evidence="1" type="ORF">QQS35_19865</name>
</gene>
<name>A0ABT7LA03_9BACI</name>